<dbReference type="GO" id="GO:0008083">
    <property type="term" value="F:growth factor activity"/>
    <property type="evidence" value="ECO:0007669"/>
    <property type="project" value="UniProtKB-KW"/>
</dbReference>
<dbReference type="GO" id="GO:0005125">
    <property type="term" value="F:cytokine activity"/>
    <property type="evidence" value="ECO:0007669"/>
    <property type="project" value="UniProtKB-KW"/>
</dbReference>
<feature type="chain" id="PRO_5044885139" evidence="12">
    <location>
        <begin position="18"/>
        <end position="834"/>
    </location>
</feature>
<keyword evidence="8" id="KW-1015">Disulfide bond</keyword>
<dbReference type="SMART" id="SM00204">
    <property type="entry name" value="TGFB"/>
    <property type="match status" value="2"/>
</dbReference>
<keyword evidence="6 12" id="KW-0732">Signal</keyword>
<name>A0ABC9X3J1_GRUJA</name>
<feature type="signal peptide" evidence="12">
    <location>
        <begin position="1"/>
        <end position="17"/>
    </location>
</feature>
<evidence type="ECO:0000256" key="4">
    <source>
        <dbReference type="ARBA" id="ARBA00022525"/>
    </source>
</evidence>
<accession>A0ABC9X3J1</accession>
<dbReference type="GO" id="GO:0090100">
    <property type="term" value="P:positive regulation of transmembrane receptor protein serine/threonine kinase signaling pathway"/>
    <property type="evidence" value="ECO:0007669"/>
    <property type="project" value="UniProtKB-ARBA"/>
</dbReference>
<evidence type="ECO:0000256" key="1">
    <source>
        <dbReference type="ARBA" id="ARBA00004613"/>
    </source>
</evidence>
<proteinExistence type="inferred from homology"/>
<dbReference type="AlphaFoldDB" id="A0ABC9X3J1"/>
<comment type="caution">
    <text evidence="14">The sequence shown here is derived from an EMBL/GenBank/DDBJ whole genome shotgun (WGS) entry which is preliminary data.</text>
</comment>
<dbReference type="Proteomes" id="UP001623348">
    <property type="component" value="Unassembled WGS sequence"/>
</dbReference>
<dbReference type="GO" id="GO:0005615">
    <property type="term" value="C:extracellular space"/>
    <property type="evidence" value="ECO:0007669"/>
    <property type="project" value="UniProtKB-KW"/>
</dbReference>
<evidence type="ECO:0000256" key="9">
    <source>
        <dbReference type="ARBA" id="ARBA00023180"/>
    </source>
</evidence>
<feature type="domain" description="TGF-beta family profile" evidence="13">
    <location>
        <begin position="351"/>
        <end position="408"/>
    </location>
</feature>
<feature type="domain" description="TGF-beta family profile" evidence="13">
    <location>
        <begin position="722"/>
        <end position="834"/>
    </location>
</feature>
<evidence type="ECO:0000256" key="10">
    <source>
        <dbReference type="RuleBase" id="RU000354"/>
    </source>
</evidence>
<evidence type="ECO:0000256" key="3">
    <source>
        <dbReference type="ARBA" id="ARBA00022514"/>
    </source>
</evidence>
<feature type="region of interest" description="Disordered" evidence="11">
    <location>
        <begin position="23"/>
        <end position="60"/>
    </location>
</feature>
<dbReference type="GO" id="GO:0030858">
    <property type="term" value="P:positive regulation of epithelial cell differentiation"/>
    <property type="evidence" value="ECO:0007669"/>
    <property type="project" value="UniProtKB-ARBA"/>
</dbReference>
<evidence type="ECO:0000259" key="13">
    <source>
        <dbReference type="PROSITE" id="PS51362"/>
    </source>
</evidence>
<reference evidence="14 15" key="1">
    <citation type="submission" date="2024-06" db="EMBL/GenBank/DDBJ databases">
        <title>The draft genome of Grus japonensis, version 3.</title>
        <authorList>
            <person name="Nabeshima K."/>
            <person name="Suzuki S."/>
            <person name="Onuma M."/>
        </authorList>
    </citation>
    <scope>NUCLEOTIDE SEQUENCE [LARGE SCALE GENOMIC DNA]</scope>
    <source>
        <strain evidence="14 15">451A</strain>
    </source>
</reference>
<keyword evidence="9" id="KW-0325">Glycoprotein</keyword>
<evidence type="ECO:0000313" key="14">
    <source>
        <dbReference type="EMBL" id="GAB0192233.1"/>
    </source>
</evidence>
<keyword evidence="4" id="KW-0964">Secreted</keyword>
<dbReference type="InterPro" id="IPR001111">
    <property type="entry name" value="TGF-b_propeptide"/>
</dbReference>
<dbReference type="PANTHER" id="PTHR11848:SF157">
    <property type="entry name" value="GROWTH_DIFFERENTIATION FACTOR 2"/>
    <property type="match status" value="1"/>
</dbReference>
<protein>
    <submittedName>
        <fullName evidence="14">Growth/differentiation factor 2</fullName>
    </submittedName>
</protein>
<dbReference type="FunFam" id="2.10.90.10:FF:000001">
    <property type="entry name" value="Bone morphogenetic protein 4"/>
    <property type="match status" value="1"/>
</dbReference>
<dbReference type="PRINTS" id="PR00669">
    <property type="entry name" value="INHIBINA"/>
</dbReference>
<evidence type="ECO:0000256" key="5">
    <source>
        <dbReference type="ARBA" id="ARBA00022685"/>
    </source>
</evidence>
<keyword evidence="5" id="KW-0165">Cleavage on pair of basic residues</keyword>
<evidence type="ECO:0000313" key="15">
    <source>
        <dbReference type="Proteomes" id="UP001623348"/>
    </source>
</evidence>
<dbReference type="PANTHER" id="PTHR11848">
    <property type="entry name" value="TGF-BETA FAMILY"/>
    <property type="match status" value="1"/>
</dbReference>
<comment type="subcellular location">
    <subcellularLocation>
        <location evidence="1">Secreted</location>
    </subcellularLocation>
</comment>
<evidence type="ECO:0000256" key="7">
    <source>
        <dbReference type="ARBA" id="ARBA00023030"/>
    </source>
</evidence>
<feature type="region of interest" description="Disordered" evidence="11">
    <location>
        <begin position="694"/>
        <end position="728"/>
    </location>
</feature>
<dbReference type="GO" id="GO:0001569">
    <property type="term" value="P:branching involved in blood vessel morphogenesis"/>
    <property type="evidence" value="ECO:0007669"/>
    <property type="project" value="UniProtKB-ARBA"/>
</dbReference>
<dbReference type="InterPro" id="IPR001839">
    <property type="entry name" value="TGF-b_C"/>
</dbReference>
<dbReference type="InterPro" id="IPR015615">
    <property type="entry name" value="TGF-beta-rel"/>
</dbReference>
<dbReference type="PROSITE" id="PS00250">
    <property type="entry name" value="TGF_BETA_1"/>
    <property type="match status" value="2"/>
</dbReference>
<dbReference type="CDD" id="cd19400">
    <property type="entry name" value="TGF_beta_BMP9"/>
    <property type="match status" value="1"/>
</dbReference>
<dbReference type="GO" id="GO:0045944">
    <property type="term" value="P:positive regulation of transcription by RNA polymerase II"/>
    <property type="evidence" value="ECO:0007669"/>
    <property type="project" value="UniProtKB-ARBA"/>
</dbReference>
<organism evidence="14 15">
    <name type="scientific">Grus japonensis</name>
    <name type="common">Japanese crane</name>
    <name type="synonym">Red-crowned crane</name>
    <dbReference type="NCBI Taxonomy" id="30415"/>
    <lineage>
        <taxon>Eukaryota</taxon>
        <taxon>Metazoa</taxon>
        <taxon>Chordata</taxon>
        <taxon>Craniata</taxon>
        <taxon>Vertebrata</taxon>
        <taxon>Euteleostomi</taxon>
        <taxon>Archelosauria</taxon>
        <taxon>Archosauria</taxon>
        <taxon>Dinosauria</taxon>
        <taxon>Saurischia</taxon>
        <taxon>Theropoda</taxon>
        <taxon>Coelurosauria</taxon>
        <taxon>Aves</taxon>
        <taxon>Neognathae</taxon>
        <taxon>Neoaves</taxon>
        <taxon>Gruiformes</taxon>
        <taxon>Gruidae</taxon>
        <taxon>Grus</taxon>
    </lineage>
</organism>
<dbReference type="InterPro" id="IPR017948">
    <property type="entry name" value="TGFb_CS"/>
</dbReference>
<sequence length="834" mass="94225">MAGRLTCCLLLWALGHGGCRSPAGEGAGSQPACPVQLPAARDSSSPDRDPRGGSSPPPASIAQDMVAVHMLKLYEKYNREGSRPGDGNTVRSFKARPEFLAQKPLYCFNLTSMQDSEMILAATFHFYAEKRPRHREVFCKRSKNSSCRLLHLPLNLQLNLIFQSIHQNSAYGLVKGNITVSLQRQGAWHAKDISHIIKESKRAGELILCAELDSGEKHQGFPEQVTSHLPYILVYANDLAISEPNSVAVTLQRYDPFPSNDGDPNLSSNASTDTRVRRDTYLSSSIQNNELPEVDYSNNKYNKHDIWENAYKSLKPKASRKDRRRKGQENTETLTKSQVLNFDEKTMKKARRKQWNEPRICSRRYMKVDFADIGWNEWIISPKSFDAYYCAGACEFPMPKKVNIEEMHYFGVLAALSVFNIIACLTRGKPLEDWDKLSAMGKSDAHFHDPGEVEDETHFDFKSFLENMKTDLLRSLNLSRVPSQVKTKEEPPQFMIDLYNRYAADKSSIPASNIVRSFSTEDVVSLASPEENPFQKHILLFNISIPRYEEITRAELRIYISCHREAGSLSRLQGNMVIYDVLDGDHWENPESTKSFLVSHNIQECGWEMFEVSRAVKRWVRADKLKTKNKLEVVIESKALGGFTCGKLDISVTPDTKNLPLLIVFSNDHSNGTKETKVELREMIVHEQESVLNKLGKNNTSSEEEEQGEGKAITGPHQHSSRSKRSIGANHCRRTSLHVNFEEIGWDSWIIAPKDYEAFECKGGCFFPLTDNVTPTKHAIVQTLVHLQNPKKASKACCVPTKLDSISILYKDDAGVPTLIYNYEGMKVAECGCR</sequence>
<dbReference type="Pfam" id="PF00688">
    <property type="entry name" value="TGFb_propeptide"/>
    <property type="match status" value="1"/>
</dbReference>
<feature type="compositionally biased region" description="Basic residues" evidence="11">
    <location>
        <begin position="719"/>
        <end position="728"/>
    </location>
</feature>
<evidence type="ECO:0000256" key="8">
    <source>
        <dbReference type="ARBA" id="ARBA00023157"/>
    </source>
</evidence>
<evidence type="ECO:0000256" key="6">
    <source>
        <dbReference type="ARBA" id="ARBA00022729"/>
    </source>
</evidence>
<dbReference type="PROSITE" id="PS51362">
    <property type="entry name" value="TGF_BETA_2"/>
    <property type="match status" value="2"/>
</dbReference>
<evidence type="ECO:0000256" key="11">
    <source>
        <dbReference type="SAM" id="MobiDB-lite"/>
    </source>
</evidence>
<dbReference type="Pfam" id="PF00019">
    <property type="entry name" value="TGF_beta"/>
    <property type="match status" value="2"/>
</dbReference>
<dbReference type="GO" id="GO:0006879">
    <property type="term" value="P:intracellular iron ion homeostasis"/>
    <property type="evidence" value="ECO:0007669"/>
    <property type="project" value="UniProtKB-ARBA"/>
</dbReference>
<keyword evidence="15" id="KW-1185">Reference proteome</keyword>
<comment type="similarity">
    <text evidence="2 10">Belongs to the TGF-beta family.</text>
</comment>
<dbReference type="FunFam" id="2.60.120.970:FF:000014">
    <property type="entry name" value="growth/differentiation factor 2"/>
    <property type="match status" value="1"/>
</dbReference>
<keyword evidence="3" id="KW-0202">Cytokine</keyword>
<dbReference type="InterPro" id="IPR029034">
    <property type="entry name" value="Cystine-knot_cytokine"/>
</dbReference>
<dbReference type="GO" id="GO:0001503">
    <property type="term" value="P:ossification"/>
    <property type="evidence" value="ECO:0007669"/>
    <property type="project" value="UniProtKB-ARBA"/>
</dbReference>
<evidence type="ECO:0000256" key="2">
    <source>
        <dbReference type="ARBA" id="ARBA00006656"/>
    </source>
</evidence>
<dbReference type="GO" id="GO:0010628">
    <property type="term" value="P:positive regulation of gene expression"/>
    <property type="evidence" value="ECO:0007669"/>
    <property type="project" value="UniProtKB-ARBA"/>
</dbReference>
<dbReference type="Gene3D" id="2.10.90.10">
    <property type="entry name" value="Cystine-knot cytokines"/>
    <property type="match status" value="2"/>
</dbReference>
<gene>
    <name evidence="14" type="ORF">GRJ2_001688600</name>
</gene>
<dbReference type="Gene3D" id="2.60.120.970">
    <property type="match status" value="1"/>
</dbReference>
<evidence type="ECO:0000256" key="12">
    <source>
        <dbReference type="SAM" id="SignalP"/>
    </source>
</evidence>
<dbReference type="SUPFAM" id="SSF57501">
    <property type="entry name" value="Cystine-knot cytokines"/>
    <property type="match status" value="2"/>
</dbReference>
<dbReference type="GO" id="GO:0001938">
    <property type="term" value="P:positive regulation of endothelial cell proliferation"/>
    <property type="evidence" value="ECO:0007669"/>
    <property type="project" value="UniProtKB-ARBA"/>
</dbReference>
<keyword evidence="7 10" id="KW-0339">Growth factor</keyword>
<dbReference type="EMBL" id="BAAFJT010000007">
    <property type="protein sequence ID" value="GAB0192233.1"/>
    <property type="molecule type" value="Genomic_DNA"/>
</dbReference>
<dbReference type="GO" id="GO:0045766">
    <property type="term" value="P:positive regulation of angiogenesis"/>
    <property type="evidence" value="ECO:0007669"/>
    <property type="project" value="UniProtKB-ARBA"/>
</dbReference>